<dbReference type="RefSeq" id="WP_050435131.1">
    <property type="nucleotide sequence ID" value="NZ_CP012159.1"/>
</dbReference>
<keyword evidence="4" id="KW-1185">Reference proteome</keyword>
<feature type="compositionally biased region" description="Basic and acidic residues" evidence="2">
    <location>
        <begin position="241"/>
        <end position="250"/>
    </location>
</feature>
<protein>
    <submittedName>
        <fullName evidence="3">Uncharacterized protein</fullName>
    </submittedName>
</protein>
<dbReference type="AlphaFoldDB" id="A0A0K1ERZ6"/>
<dbReference type="EMBL" id="CP012159">
    <property type="protein sequence ID" value="AKT43700.1"/>
    <property type="molecule type" value="Genomic_DNA"/>
</dbReference>
<keyword evidence="1" id="KW-0175">Coiled coil</keyword>
<sequence length="355" mass="38055">MAIRPAVPYGGPLSIDLQRFEGVLVDHNQGALRGMRREQEGFADVETELERVVPLLGDALGVAAPVHLRIATRTALLKELREVKHHVDKLAEVLAETEASLENERETDIGLIASMARLVARRKDPSVLALFQHTIRYNSQISLRGAKTRRKRAAEAAAAALAREEARQVEADGSALGERPQAGDEEIRAEVSRIARLQGEKIKAEKIKAEVTEAKVEAEASEATPIEARVGDAAKIESEVNEAKQAEARAGDAVSVEAEASRAQAVTRGESDAERSSTETIRRASASSGGDLPASGKRRLGLPSSSRGQILAALRTLPPEALIELAVRANLNTAHEPRTGRELGNRPPGPAVPPD</sequence>
<reference evidence="3 4" key="1">
    <citation type="submission" date="2015-07" db="EMBL/GenBank/DDBJ databases">
        <title>Genome analysis of myxobacterium Chondromyces crocatus Cm c5 reveals a high potential for natural compound synthesis and the genetic basis for the loss of fruiting body formation.</title>
        <authorList>
            <person name="Zaburannyi N."/>
            <person name="Bunk B."/>
            <person name="Maier J."/>
            <person name="Overmann J."/>
            <person name="Mueller R."/>
        </authorList>
    </citation>
    <scope>NUCLEOTIDE SEQUENCE [LARGE SCALE GENOMIC DNA]</scope>
    <source>
        <strain evidence="3 4">Cm c5</strain>
    </source>
</reference>
<feature type="region of interest" description="Disordered" evidence="2">
    <location>
        <begin position="333"/>
        <end position="355"/>
    </location>
</feature>
<feature type="compositionally biased region" description="Basic and acidic residues" evidence="2">
    <location>
        <begin position="335"/>
        <end position="344"/>
    </location>
</feature>
<feature type="compositionally biased region" description="Basic and acidic residues" evidence="2">
    <location>
        <begin position="269"/>
        <end position="282"/>
    </location>
</feature>
<gene>
    <name evidence="3" type="ORF">CMC5_079350</name>
</gene>
<feature type="region of interest" description="Disordered" evidence="2">
    <location>
        <begin position="167"/>
        <end position="186"/>
    </location>
</feature>
<dbReference type="KEGG" id="ccro:CMC5_079350"/>
<proteinExistence type="predicted"/>
<evidence type="ECO:0000256" key="2">
    <source>
        <dbReference type="SAM" id="MobiDB-lite"/>
    </source>
</evidence>
<dbReference type="OrthoDB" id="5516733at2"/>
<organism evidence="3 4">
    <name type="scientific">Chondromyces crocatus</name>
    <dbReference type="NCBI Taxonomy" id="52"/>
    <lineage>
        <taxon>Bacteria</taxon>
        <taxon>Pseudomonadati</taxon>
        <taxon>Myxococcota</taxon>
        <taxon>Polyangia</taxon>
        <taxon>Polyangiales</taxon>
        <taxon>Polyangiaceae</taxon>
        <taxon>Chondromyces</taxon>
    </lineage>
</organism>
<dbReference type="Proteomes" id="UP000067626">
    <property type="component" value="Chromosome"/>
</dbReference>
<evidence type="ECO:0000313" key="4">
    <source>
        <dbReference type="Proteomes" id="UP000067626"/>
    </source>
</evidence>
<name>A0A0K1ERZ6_CHOCO</name>
<feature type="coiled-coil region" evidence="1">
    <location>
        <begin position="197"/>
        <end position="224"/>
    </location>
</feature>
<evidence type="ECO:0000313" key="3">
    <source>
        <dbReference type="EMBL" id="AKT43700.1"/>
    </source>
</evidence>
<evidence type="ECO:0000256" key="1">
    <source>
        <dbReference type="SAM" id="Coils"/>
    </source>
</evidence>
<accession>A0A0K1ERZ6</accession>
<feature type="region of interest" description="Disordered" evidence="2">
    <location>
        <begin position="241"/>
        <end position="303"/>
    </location>
</feature>